<dbReference type="InterPro" id="IPR025993">
    <property type="entry name" value="Ceramide_glucosylTrfase"/>
</dbReference>
<evidence type="ECO:0000256" key="14">
    <source>
        <dbReference type="ARBA" id="ARBA00032575"/>
    </source>
</evidence>
<dbReference type="PANTHER" id="PTHR12726:SF0">
    <property type="entry name" value="CERAMIDE GLUCOSYLTRANSFERASE"/>
    <property type="match status" value="1"/>
</dbReference>
<dbReference type="GO" id="GO:0006679">
    <property type="term" value="P:glucosylceramide biosynthetic process"/>
    <property type="evidence" value="ECO:0007669"/>
    <property type="project" value="TreeGrafter"/>
</dbReference>
<evidence type="ECO:0000256" key="4">
    <source>
        <dbReference type="ARBA" id="ARBA00006739"/>
    </source>
</evidence>
<dbReference type="GO" id="GO:0008120">
    <property type="term" value="F:ceramide glucosyltransferase activity"/>
    <property type="evidence" value="ECO:0007669"/>
    <property type="project" value="UniProtKB-EC"/>
</dbReference>
<keyword evidence="10 15" id="KW-1133">Transmembrane helix</keyword>
<dbReference type="EC" id="2.4.1.80" evidence="5"/>
<dbReference type="InterPro" id="IPR029044">
    <property type="entry name" value="Nucleotide-diphossugar_trans"/>
</dbReference>
<evidence type="ECO:0000256" key="13">
    <source>
        <dbReference type="ARBA" id="ARBA00031543"/>
    </source>
</evidence>
<dbReference type="Gene3D" id="3.90.550.10">
    <property type="entry name" value="Spore Coat Polysaccharide Biosynthesis Protein SpsA, Chain A"/>
    <property type="match status" value="1"/>
</dbReference>
<evidence type="ECO:0000256" key="9">
    <source>
        <dbReference type="ARBA" id="ARBA00022692"/>
    </source>
</evidence>
<keyword evidence="9 15" id="KW-0812">Transmembrane</keyword>
<evidence type="ECO:0000256" key="10">
    <source>
        <dbReference type="ARBA" id="ARBA00022989"/>
    </source>
</evidence>
<evidence type="ECO:0000256" key="11">
    <source>
        <dbReference type="ARBA" id="ARBA00023136"/>
    </source>
</evidence>
<keyword evidence="8" id="KW-0808">Transferase</keyword>
<protein>
    <recommendedName>
        <fullName evidence="6">Ceramide glucosyltransferase</fullName>
        <ecNumber evidence="5">2.4.1.80</ecNumber>
    </recommendedName>
    <alternativeName>
        <fullName evidence="13">Glucosylceramide synthase</fullName>
    </alternativeName>
    <alternativeName>
        <fullName evidence="14">UDP-glucose ceramide glucosyltransferase</fullName>
    </alternativeName>
    <alternativeName>
        <fullName evidence="12">UDP-glucose:N-acylsphingosine D-glucosyltransferase</fullName>
    </alternativeName>
</protein>
<evidence type="ECO:0000256" key="7">
    <source>
        <dbReference type="ARBA" id="ARBA00022676"/>
    </source>
</evidence>
<dbReference type="EMBL" id="BQKY01000003">
    <property type="protein sequence ID" value="GJN88613.1"/>
    <property type="molecule type" value="Genomic_DNA"/>
</dbReference>
<organism evidence="16 17">
    <name type="scientific">Rhodotorula paludigena</name>
    <dbReference type="NCBI Taxonomy" id="86838"/>
    <lineage>
        <taxon>Eukaryota</taxon>
        <taxon>Fungi</taxon>
        <taxon>Dikarya</taxon>
        <taxon>Basidiomycota</taxon>
        <taxon>Pucciniomycotina</taxon>
        <taxon>Microbotryomycetes</taxon>
        <taxon>Sporidiobolales</taxon>
        <taxon>Sporidiobolaceae</taxon>
        <taxon>Rhodotorula</taxon>
    </lineage>
</organism>
<evidence type="ECO:0000256" key="3">
    <source>
        <dbReference type="ARBA" id="ARBA00004991"/>
    </source>
</evidence>
<proteinExistence type="inferred from homology"/>
<name>A0AAV5GIX0_9BASI</name>
<dbReference type="GO" id="GO:0016020">
    <property type="term" value="C:membrane"/>
    <property type="evidence" value="ECO:0007669"/>
    <property type="project" value="UniProtKB-SubCell"/>
</dbReference>
<evidence type="ECO:0000313" key="16">
    <source>
        <dbReference type="EMBL" id="GJN88613.1"/>
    </source>
</evidence>
<evidence type="ECO:0000313" key="17">
    <source>
        <dbReference type="Proteomes" id="UP001342314"/>
    </source>
</evidence>
<evidence type="ECO:0000256" key="5">
    <source>
        <dbReference type="ARBA" id="ARBA00012699"/>
    </source>
</evidence>
<comment type="caution">
    <text evidence="16">The sequence shown here is derived from an EMBL/GenBank/DDBJ whole genome shotgun (WGS) entry which is preliminary data.</text>
</comment>
<dbReference type="Proteomes" id="UP001342314">
    <property type="component" value="Unassembled WGS sequence"/>
</dbReference>
<comment type="pathway">
    <text evidence="2">Lipid metabolism; sphingolipid metabolism.</text>
</comment>
<dbReference type="SUPFAM" id="SSF53448">
    <property type="entry name" value="Nucleotide-diphospho-sugar transferases"/>
    <property type="match status" value="1"/>
</dbReference>
<feature type="transmembrane region" description="Helical" evidence="15">
    <location>
        <begin position="343"/>
        <end position="361"/>
    </location>
</feature>
<evidence type="ECO:0000256" key="8">
    <source>
        <dbReference type="ARBA" id="ARBA00022679"/>
    </source>
</evidence>
<dbReference type="AlphaFoldDB" id="A0AAV5GIX0"/>
<keyword evidence="7" id="KW-0328">Glycosyltransferase</keyword>
<evidence type="ECO:0000256" key="1">
    <source>
        <dbReference type="ARBA" id="ARBA00004141"/>
    </source>
</evidence>
<comment type="similarity">
    <text evidence="4">Belongs to the glycosyltransferase 2 family.</text>
</comment>
<feature type="transmembrane region" description="Helical" evidence="15">
    <location>
        <begin position="6"/>
        <end position="24"/>
    </location>
</feature>
<evidence type="ECO:0000256" key="2">
    <source>
        <dbReference type="ARBA" id="ARBA00004760"/>
    </source>
</evidence>
<sequence>MWATALALGFAAFYATLWTLFLVGRSTARKRYSRLPTSDPPPPPLDPSLAPAVSILRPLRGLDCNLYENLEASFLQDYPNFEIVFSVADESDAAIPLVKDLQAKYPQVDSRLIVGEEIVGVNPKINNLIRPYRAAKHDLLWILDSNVLTSPQCLSRSVPLFNPAPDAPPNARKIGLVHHLPFAIYPDTLLGSRVEQVYLCSTHAKMYLAINRAQVASCVTGKSCLYRKSDLVRASELKRQRGRLPLPPPGVTDEPGLAAFGQYLGEDNEIGVAIWEELGMRHAMGTEVAGNAVGSMSFQKYFRRRVRWIRVRKYMVLASTLLEPFTESLLAGVLGALSFSHLLSLPAYVFLPLHFVAWFLLDVSLYTSVLPASPALSTVSRPPAHDGPSFSYLAAWCAREALALPIWLFAMLGDTVSWRDDGTVYRVQRDGSVRALAHGEREAAVERAWAAVVRRWEGARGKGYVTLSPDDVEAGAAAHAEPR</sequence>
<dbReference type="CDD" id="cd02520">
    <property type="entry name" value="Glucosylceramide_synthase"/>
    <property type="match status" value="1"/>
</dbReference>
<evidence type="ECO:0000256" key="6">
    <source>
        <dbReference type="ARBA" id="ARBA00019988"/>
    </source>
</evidence>
<keyword evidence="17" id="KW-1185">Reference proteome</keyword>
<comment type="subcellular location">
    <subcellularLocation>
        <location evidence="1">Membrane</location>
        <topology evidence="1">Multi-pass membrane protein</topology>
    </subcellularLocation>
</comment>
<evidence type="ECO:0000256" key="15">
    <source>
        <dbReference type="SAM" id="Phobius"/>
    </source>
</evidence>
<dbReference type="PANTHER" id="PTHR12726">
    <property type="entry name" value="CERAMIDE GLUCOSYLTRANSFERASE"/>
    <property type="match status" value="1"/>
</dbReference>
<evidence type="ECO:0000256" key="12">
    <source>
        <dbReference type="ARBA" id="ARBA00031017"/>
    </source>
</evidence>
<gene>
    <name evidence="16" type="ORF">Rhopal_001579-T1</name>
</gene>
<dbReference type="Pfam" id="PF13506">
    <property type="entry name" value="Glyco_transf_21"/>
    <property type="match status" value="2"/>
</dbReference>
<keyword evidence="11 15" id="KW-0472">Membrane</keyword>
<feature type="transmembrane region" description="Helical" evidence="15">
    <location>
        <begin position="314"/>
        <end position="337"/>
    </location>
</feature>
<reference evidence="16 17" key="1">
    <citation type="submission" date="2021-12" db="EMBL/GenBank/DDBJ databases">
        <title>High titer production of polyol ester of fatty acids by Rhodotorula paludigena BS15 towards product separation-free biomass refinery.</title>
        <authorList>
            <person name="Mano J."/>
            <person name="Ono H."/>
            <person name="Tanaka T."/>
            <person name="Naito K."/>
            <person name="Sushida H."/>
            <person name="Ike M."/>
            <person name="Tokuyasu K."/>
            <person name="Kitaoka M."/>
        </authorList>
    </citation>
    <scope>NUCLEOTIDE SEQUENCE [LARGE SCALE GENOMIC DNA]</scope>
    <source>
        <strain evidence="16 17">BS15</strain>
    </source>
</reference>
<comment type="pathway">
    <text evidence="3">Sphingolipid metabolism.</text>
</comment>
<accession>A0AAV5GIX0</accession>